<sequence length="207" mass="22613">MPKVAVYNMEGSQVGEIELKEEIFGIEPNESVLHQAVVAQLASWRRGTHKVKKRGEVSGGGKKPWRQKGTGRARAGTIRSPLWRGGAITFGPQPRDYKITLPKKVRRLALKSALSSKVLEGNIVVVDTLAMEAPKTKAMAGVLDKLQADRKALIVTAVNDENIFKSARNIPGVKPVDAVSINVYDILKHDKLVITKDAVAKVEEVFA</sequence>
<dbReference type="GO" id="GO:1990904">
    <property type="term" value="C:ribonucleoprotein complex"/>
    <property type="evidence" value="ECO:0007669"/>
    <property type="project" value="UniProtKB-KW"/>
</dbReference>
<dbReference type="RefSeq" id="WP_153726218.1">
    <property type="nucleotide sequence ID" value="NZ_CP045875.1"/>
</dbReference>
<evidence type="ECO:0000256" key="1">
    <source>
        <dbReference type="ARBA" id="ARBA00010528"/>
    </source>
</evidence>
<organism evidence="8 9">
    <name type="scientific">Heliorestis convoluta</name>
    <dbReference type="NCBI Taxonomy" id="356322"/>
    <lineage>
        <taxon>Bacteria</taxon>
        <taxon>Bacillati</taxon>
        <taxon>Bacillota</taxon>
        <taxon>Clostridia</taxon>
        <taxon>Eubacteriales</taxon>
        <taxon>Heliobacteriaceae</taxon>
        <taxon>Heliorestis</taxon>
    </lineage>
</organism>
<dbReference type="GO" id="GO:0019843">
    <property type="term" value="F:rRNA binding"/>
    <property type="evidence" value="ECO:0007669"/>
    <property type="project" value="UniProtKB-UniRule"/>
</dbReference>
<comment type="similarity">
    <text evidence="1 6">Belongs to the universal ribosomal protein uL4 family.</text>
</comment>
<dbReference type="OrthoDB" id="9803201at2"/>
<dbReference type="GO" id="GO:0006412">
    <property type="term" value="P:translation"/>
    <property type="evidence" value="ECO:0007669"/>
    <property type="project" value="UniProtKB-UniRule"/>
</dbReference>
<keyword evidence="6" id="KW-0694">RNA-binding</keyword>
<dbReference type="Pfam" id="PF00573">
    <property type="entry name" value="Ribosomal_L4"/>
    <property type="match status" value="1"/>
</dbReference>
<dbReference type="EMBL" id="CP045875">
    <property type="protein sequence ID" value="QGG49184.1"/>
    <property type="molecule type" value="Genomic_DNA"/>
</dbReference>
<dbReference type="PANTHER" id="PTHR10746:SF6">
    <property type="entry name" value="LARGE RIBOSOMAL SUBUNIT PROTEIN UL4M"/>
    <property type="match status" value="1"/>
</dbReference>
<keyword evidence="3 6" id="KW-0689">Ribosomal protein</keyword>
<dbReference type="KEGG" id="hcv:FTV88_3109"/>
<dbReference type="GO" id="GO:0005840">
    <property type="term" value="C:ribosome"/>
    <property type="evidence" value="ECO:0007669"/>
    <property type="project" value="UniProtKB-KW"/>
</dbReference>
<reference evidence="9" key="1">
    <citation type="submission" date="2019-11" db="EMBL/GenBank/DDBJ databases">
        <title>Genome sequence of Heliorestis convoluta strain HH, an alkaliphilic and minimalistic phototrophic bacterium from a soda lake in Egypt.</title>
        <authorList>
            <person name="Dewey E.D."/>
            <person name="Stokes L.M."/>
            <person name="Burchell B.M."/>
            <person name="Shaffer K.N."/>
            <person name="Huntington A.M."/>
            <person name="Baker J.M."/>
            <person name="Nadendla S."/>
            <person name="Giglio M.G."/>
            <person name="Touchman J.W."/>
            <person name="Blankenship R.E."/>
            <person name="Madigan M.T."/>
            <person name="Sattley W.M."/>
        </authorList>
    </citation>
    <scope>NUCLEOTIDE SEQUENCE [LARGE SCALE GENOMIC DNA]</scope>
    <source>
        <strain evidence="9">HH</strain>
    </source>
</reference>
<dbReference type="InterPro" id="IPR002136">
    <property type="entry name" value="Ribosomal_uL4"/>
</dbReference>
<dbReference type="AlphaFoldDB" id="A0A5Q2N1D4"/>
<evidence type="ECO:0000256" key="7">
    <source>
        <dbReference type="SAM" id="MobiDB-lite"/>
    </source>
</evidence>
<evidence type="ECO:0000313" key="8">
    <source>
        <dbReference type="EMBL" id="QGG49184.1"/>
    </source>
</evidence>
<evidence type="ECO:0000313" key="9">
    <source>
        <dbReference type="Proteomes" id="UP000366051"/>
    </source>
</evidence>
<keyword evidence="4 6" id="KW-0687">Ribonucleoprotein</keyword>
<keyword evidence="6" id="KW-0699">rRNA-binding</keyword>
<dbReference type="InterPro" id="IPR013005">
    <property type="entry name" value="Ribosomal_uL4-like"/>
</dbReference>
<evidence type="ECO:0000256" key="4">
    <source>
        <dbReference type="ARBA" id="ARBA00023274"/>
    </source>
</evidence>
<feature type="region of interest" description="Disordered" evidence="7">
    <location>
        <begin position="49"/>
        <end position="75"/>
    </location>
</feature>
<comment type="function">
    <text evidence="6">Forms part of the polypeptide exit tunnel.</text>
</comment>
<comment type="subunit">
    <text evidence="2 6">Part of the 50S ribosomal subunit.</text>
</comment>
<dbReference type="HAMAP" id="MF_01328_B">
    <property type="entry name" value="Ribosomal_uL4_B"/>
    <property type="match status" value="1"/>
</dbReference>
<evidence type="ECO:0000256" key="2">
    <source>
        <dbReference type="ARBA" id="ARBA00011838"/>
    </source>
</evidence>
<keyword evidence="9" id="KW-1185">Reference proteome</keyword>
<dbReference type="PANTHER" id="PTHR10746">
    <property type="entry name" value="50S RIBOSOMAL PROTEIN L4"/>
    <property type="match status" value="1"/>
</dbReference>
<evidence type="ECO:0000256" key="6">
    <source>
        <dbReference type="HAMAP-Rule" id="MF_01328"/>
    </source>
</evidence>
<proteinExistence type="inferred from homology"/>
<comment type="function">
    <text evidence="6">One of the primary rRNA binding proteins, this protein initially binds near the 5'-end of the 23S rRNA. It is important during the early stages of 50S assembly. It makes multiple contacts with different domains of the 23S rRNA in the assembled 50S subunit and ribosome.</text>
</comment>
<accession>A0A5Q2N1D4</accession>
<dbReference type="GO" id="GO:0003735">
    <property type="term" value="F:structural constituent of ribosome"/>
    <property type="evidence" value="ECO:0007669"/>
    <property type="project" value="InterPro"/>
</dbReference>
<dbReference type="Proteomes" id="UP000366051">
    <property type="component" value="Chromosome"/>
</dbReference>
<protein>
    <recommendedName>
        <fullName evidence="5 6">Large ribosomal subunit protein uL4</fullName>
    </recommendedName>
</protein>
<evidence type="ECO:0000256" key="3">
    <source>
        <dbReference type="ARBA" id="ARBA00022980"/>
    </source>
</evidence>
<gene>
    <name evidence="6 8" type="primary">rplD</name>
    <name evidence="8" type="ORF">FTV88_3109</name>
</gene>
<evidence type="ECO:0000256" key="5">
    <source>
        <dbReference type="ARBA" id="ARBA00035244"/>
    </source>
</evidence>
<dbReference type="NCBIfam" id="TIGR03953">
    <property type="entry name" value="rplD_bact"/>
    <property type="match status" value="1"/>
</dbReference>
<dbReference type="SUPFAM" id="SSF52166">
    <property type="entry name" value="Ribosomal protein L4"/>
    <property type="match status" value="1"/>
</dbReference>
<name>A0A5Q2N1D4_9FIRM</name>
<dbReference type="InterPro" id="IPR023574">
    <property type="entry name" value="Ribosomal_uL4_dom_sf"/>
</dbReference>
<dbReference type="Gene3D" id="3.40.1370.10">
    <property type="match status" value="1"/>
</dbReference>